<evidence type="ECO:0000256" key="1">
    <source>
        <dbReference type="SAM" id="Phobius"/>
    </source>
</evidence>
<protein>
    <submittedName>
        <fullName evidence="2">Uncharacterized protein</fullName>
    </submittedName>
</protein>
<feature type="non-terminal residue" evidence="2">
    <location>
        <position position="1"/>
    </location>
</feature>
<feature type="transmembrane region" description="Helical" evidence="1">
    <location>
        <begin position="33"/>
        <end position="53"/>
    </location>
</feature>
<accession>A0A0K2UHQ1</accession>
<name>A0A0K2UHQ1_LEPSM</name>
<reference evidence="2" key="1">
    <citation type="submission" date="2014-05" db="EMBL/GenBank/DDBJ databases">
        <authorList>
            <person name="Chronopoulou M."/>
        </authorList>
    </citation>
    <scope>NUCLEOTIDE SEQUENCE</scope>
    <source>
        <tissue evidence="2">Whole organism</tissue>
    </source>
</reference>
<dbReference type="EMBL" id="HACA01020244">
    <property type="protein sequence ID" value="CDW37605.1"/>
    <property type="molecule type" value="Transcribed_RNA"/>
</dbReference>
<evidence type="ECO:0000313" key="2">
    <source>
        <dbReference type="EMBL" id="CDW37605.1"/>
    </source>
</evidence>
<keyword evidence="1" id="KW-1133">Transmembrane helix</keyword>
<keyword evidence="1" id="KW-0472">Membrane</keyword>
<keyword evidence="1" id="KW-0812">Transmembrane</keyword>
<proteinExistence type="predicted"/>
<dbReference type="AlphaFoldDB" id="A0A0K2UHQ1"/>
<organism evidence="2">
    <name type="scientific">Lepeophtheirus salmonis</name>
    <name type="common">Salmon louse</name>
    <name type="synonym">Caligus salmonis</name>
    <dbReference type="NCBI Taxonomy" id="72036"/>
    <lineage>
        <taxon>Eukaryota</taxon>
        <taxon>Metazoa</taxon>
        <taxon>Ecdysozoa</taxon>
        <taxon>Arthropoda</taxon>
        <taxon>Crustacea</taxon>
        <taxon>Multicrustacea</taxon>
        <taxon>Hexanauplia</taxon>
        <taxon>Copepoda</taxon>
        <taxon>Siphonostomatoida</taxon>
        <taxon>Caligidae</taxon>
        <taxon>Lepeophtheirus</taxon>
    </lineage>
</organism>
<sequence>SRCLFYYYYQLINLYPIPLEFFNQRSSSFNEIFSTRIHCIFFIIKLLFSFLFLQNVKLPFSLPLPGDVSQLGSFKNDKDKKLYIIQLI</sequence>